<organism evidence="1 2">
    <name type="scientific">Solanum commersonii</name>
    <name type="common">Commerson's wild potato</name>
    <name type="synonym">Commerson's nightshade</name>
    <dbReference type="NCBI Taxonomy" id="4109"/>
    <lineage>
        <taxon>Eukaryota</taxon>
        <taxon>Viridiplantae</taxon>
        <taxon>Streptophyta</taxon>
        <taxon>Embryophyta</taxon>
        <taxon>Tracheophyta</taxon>
        <taxon>Spermatophyta</taxon>
        <taxon>Magnoliopsida</taxon>
        <taxon>eudicotyledons</taxon>
        <taxon>Gunneridae</taxon>
        <taxon>Pentapetalae</taxon>
        <taxon>asterids</taxon>
        <taxon>lamiids</taxon>
        <taxon>Solanales</taxon>
        <taxon>Solanaceae</taxon>
        <taxon>Solanoideae</taxon>
        <taxon>Solaneae</taxon>
        <taxon>Solanum</taxon>
    </lineage>
</organism>
<dbReference type="EMBL" id="JACXVP010000001">
    <property type="protein sequence ID" value="KAG5631684.1"/>
    <property type="molecule type" value="Genomic_DNA"/>
</dbReference>
<evidence type="ECO:0000313" key="2">
    <source>
        <dbReference type="Proteomes" id="UP000824120"/>
    </source>
</evidence>
<accession>A0A9J6B506</accession>
<protein>
    <submittedName>
        <fullName evidence="1">Uncharacterized protein</fullName>
    </submittedName>
</protein>
<sequence>MYFFHRILNSLDYEMVRRDTSKSQVDELSPFKQIARQLHMKKGLISKSEAIVIYMEEVKRDLMENLDIDIRDDISTVSASHTNIYDESCMAGKAQSANSNEEIDIDALLKRLQEQVEESSSNTNCKGKGKVPSNVQRIFGLYAKQGKDNVPPSYSAVLADEKSTEVFDQNNKNEVILFQEHSDLRWKNDPWQLMSRKRVLTPQEWGMSPLKERDYMHPEQKIAVKYNYWDYVNSFNKALLYENANRKHSWFIKICSHVFDQPIPNWFSKWRTLYGPSVKKLFEPYKKLYSKWVDISPKLISLEQDNIYSLKRTFHTKFWNKLIQKDPEEKIHGQEIRDLINITMIKYHNTDTSKP</sequence>
<dbReference type="AlphaFoldDB" id="A0A9J6B506"/>
<reference evidence="1 2" key="1">
    <citation type="submission" date="2020-09" db="EMBL/GenBank/DDBJ databases">
        <title>De no assembly of potato wild relative species, Solanum commersonii.</title>
        <authorList>
            <person name="Cho K."/>
        </authorList>
    </citation>
    <scope>NUCLEOTIDE SEQUENCE [LARGE SCALE GENOMIC DNA]</scope>
    <source>
        <strain evidence="1">LZ3.2</strain>
        <tissue evidence="1">Leaf</tissue>
    </source>
</reference>
<proteinExistence type="predicted"/>
<dbReference type="Proteomes" id="UP000824120">
    <property type="component" value="Chromosome 1"/>
</dbReference>
<keyword evidence="2" id="KW-1185">Reference proteome</keyword>
<name>A0A9J6B506_SOLCO</name>
<evidence type="ECO:0000313" key="1">
    <source>
        <dbReference type="EMBL" id="KAG5631684.1"/>
    </source>
</evidence>
<comment type="caution">
    <text evidence="1">The sequence shown here is derived from an EMBL/GenBank/DDBJ whole genome shotgun (WGS) entry which is preliminary data.</text>
</comment>
<gene>
    <name evidence="1" type="ORF">H5410_003401</name>
</gene>
<dbReference type="OrthoDB" id="1743486at2759"/>